<evidence type="ECO:0000313" key="2">
    <source>
        <dbReference type="EMBL" id="EPT03873.1"/>
    </source>
</evidence>
<dbReference type="HOGENOM" id="CLU_1111432_0_0_1"/>
<feature type="compositionally biased region" description="Basic and acidic residues" evidence="1">
    <location>
        <begin position="53"/>
        <end position="64"/>
    </location>
</feature>
<keyword evidence="3" id="KW-1185">Reference proteome</keyword>
<reference evidence="2 3" key="1">
    <citation type="journal article" date="2012" name="Science">
        <title>The Paleozoic origin of enzymatic lignin decomposition reconstructed from 31 fungal genomes.</title>
        <authorList>
            <person name="Floudas D."/>
            <person name="Binder M."/>
            <person name="Riley R."/>
            <person name="Barry K."/>
            <person name="Blanchette R.A."/>
            <person name="Henrissat B."/>
            <person name="Martinez A.T."/>
            <person name="Otillar R."/>
            <person name="Spatafora J.W."/>
            <person name="Yadav J.S."/>
            <person name="Aerts A."/>
            <person name="Benoit I."/>
            <person name="Boyd A."/>
            <person name="Carlson A."/>
            <person name="Copeland A."/>
            <person name="Coutinho P.M."/>
            <person name="de Vries R.P."/>
            <person name="Ferreira P."/>
            <person name="Findley K."/>
            <person name="Foster B."/>
            <person name="Gaskell J."/>
            <person name="Glotzer D."/>
            <person name="Gorecki P."/>
            <person name="Heitman J."/>
            <person name="Hesse C."/>
            <person name="Hori C."/>
            <person name="Igarashi K."/>
            <person name="Jurgens J.A."/>
            <person name="Kallen N."/>
            <person name="Kersten P."/>
            <person name="Kohler A."/>
            <person name="Kuees U."/>
            <person name="Kumar T.K.A."/>
            <person name="Kuo A."/>
            <person name="LaButti K."/>
            <person name="Larrondo L.F."/>
            <person name="Lindquist E."/>
            <person name="Ling A."/>
            <person name="Lombard V."/>
            <person name="Lucas S."/>
            <person name="Lundell T."/>
            <person name="Martin R."/>
            <person name="McLaughlin D.J."/>
            <person name="Morgenstern I."/>
            <person name="Morin E."/>
            <person name="Murat C."/>
            <person name="Nagy L.G."/>
            <person name="Nolan M."/>
            <person name="Ohm R.A."/>
            <person name="Patyshakuliyeva A."/>
            <person name="Rokas A."/>
            <person name="Ruiz-Duenas F.J."/>
            <person name="Sabat G."/>
            <person name="Salamov A."/>
            <person name="Samejima M."/>
            <person name="Schmutz J."/>
            <person name="Slot J.C."/>
            <person name="St John F."/>
            <person name="Stenlid J."/>
            <person name="Sun H."/>
            <person name="Sun S."/>
            <person name="Syed K."/>
            <person name="Tsang A."/>
            <person name="Wiebenga A."/>
            <person name="Young D."/>
            <person name="Pisabarro A."/>
            <person name="Eastwood D.C."/>
            <person name="Martin F."/>
            <person name="Cullen D."/>
            <person name="Grigoriev I.V."/>
            <person name="Hibbett D.S."/>
        </authorList>
    </citation>
    <scope>NUCLEOTIDE SEQUENCE</scope>
    <source>
        <strain evidence="3">FP-58527</strain>
    </source>
</reference>
<protein>
    <submittedName>
        <fullName evidence="2">Uncharacterized protein</fullName>
    </submittedName>
</protein>
<feature type="compositionally biased region" description="Polar residues" evidence="1">
    <location>
        <begin position="1"/>
        <end position="12"/>
    </location>
</feature>
<proteinExistence type="predicted"/>
<evidence type="ECO:0000256" key="1">
    <source>
        <dbReference type="SAM" id="MobiDB-lite"/>
    </source>
</evidence>
<name>S8EI25_FOMSC</name>
<dbReference type="Proteomes" id="UP000015241">
    <property type="component" value="Unassembled WGS sequence"/>
</dbReference>
<gene>
    <name evidence="2" type="ORF">FOMPIDRAFT_87720</name>
</gene>
<evidence type="ECO:0000313" key="3">
    <source>
        <dbReference type="Proteomes" id="UP000015241"/>
    </source>
</evidence>
<sequence>MVFSSPLTSLESNVGGYRPPQTTTRRKKTLSRKPEPDPLPSSQASQGPTPSQEARRLAHEEEVNPQKYAIIGDNEHLHREQAKCDEEDLDYVACQEGDLSRTNSMSGLTDADSEHDIDDDEIADLRTWDTESELNHAPTTRASSMVHSAAGQDTDDEEEVNDFPEHLDGRMLLDFGCWWLTGRQYGRRFSHHDLADKLRKDFDLDTKGFNKALRFVKDHERYWDAYMMGDPDVVLEEAKSEWPYLDESKY</sequence>
<feature type="region of interest" description="Disordered" evidence="1">
    <location>
        <begin position="1"/>
        <end position="72"/>
    </location>
</feature>
<dbReference type="InParanoid" id="S8EI25"/>
<dbReference type="AlphaFoldDB" id="S8EI25"/>
<organism evidence="2 3">
    <name type="scientific">Fomitopsis schrenkii</name>
    <name type="common">Brown rot fungus</name>
    <dbReference type="NCBI Taxonomy" id="2126942"/>
    <lineage>
        <taxon>Eukaryota</taxon>
        <taxon>Fungi</taxon>
        <taxon>Dikarya</taxon>
        <taxon>Basidiomycota</taxon>
        <taxon>Agaricomycotina</taxon>
        <taxon>Agaricomycetes</taxon>
        <taxon>Polyporales</taxon>
        <taxon>Fomitopsis</taxon>
    </lineage>
</organism>
<dbReference type="OrthoDB" id="10490393at2759"/>
<dbReference type="EMBL" id="KE504128">
    <property type="protein sequence ID" value="EPT03873.1"/>
    <property type="molecule type" value="Genomic_DNA"/>
</dbReference>
<feature type="compositionally biased region" description="Polar residues" evidence="1">
    <location>
        <begin position="137"/>
        <end position="146"/>
    </location>
</feature>
<feature type="region of interest" description="Disordered" evidence="1">
    <location>
        <begin position="134"/>
        <end position="160"/>
    </location>
</feature>
<feature type="compositionally biased region" description="Polar residues" evidence="1">
    <location>
        <begin position="40"/>
        <end position="52"/>
    </location>
</feature>
<accession>S8EI25</accession>